<dbReference type="Proteomes" id="UP000471381">
    <property type="component" value="Unassembled WGS sequence"/>
</dbReference>
<dbReference type="AlphaFoldDB" id="A0A6N9TIJ2"/>
<protein>
    <recommendedName>
        <fullName evidence="3">Prephenate dehydrogenase</fullName>
    </recommendedName>
</protein>
<evidence type="ECO:0000313" key="2">
    <source>
        <dbReference type="Proteomes" id="UP000471381"/>
    </source>
</evidence>
<keyword evidence="2" id="KW-1185">Reference proteome</keyword>
<proteinExistence type="predicted"/>
<dbReference type="EMBL" id="JAAAWO010000014">
    <property type="protein sequence ID" value="NDW16960.1"/>
    <property type="molecule type" value="Genomic_DNA"/>
</dbReference>
<evidence type="ECO:0008006" key="3">
    <source>
        <dbReference type="Google" id="ProtNLM"/>
    </source>
</evidence>
<name>A0A6N9TIJ2_9ALTE</name>
<sequence>MQTVNQQLQETMQTLYRKAVDADQALDVLQQDKKGKFSAVFASDSGFTTSSKRFVPYVEEIALDWQAMKDMNEEQTKAALAPLVKKIELALITVTQFQQSLASKPKD</sequence>
<organism evidence="1 2">
    <name type="scientific">Alteromonas genovensis</name>
    <dbReference type="NCBI Taxonomy" id="471225"/>
    <lineage>
        <taxon>Bacteria</taxon>
        <taxon>Pseudomonadati</taxon>
        <taxon>Pseudomonadota</taxon>
        <taxon>Gammaproteobacteria</taxon>
        <taxon>Alteromonadales</taxon>
        <taxon>Alteromonadaceae</taxon>
        <taxon>Alteromonas/Salinimonas group</taxon>
        <taxon>Alteromonas</taxon>
    </lineage>
</organism>
<gene>
    <name evidence="1" type="ORF">GTQ48_15705</name>
</gene>
<dbReference type="RefSeq" id="WP_163107562.1">
    <property type="nucleotide sequence ID" value="NZ_JAAAWO010000014.1"/>
</dbReference>
<accession>A0A6N9TIJ2</accession>
<comment type="caution">
    <text evidence="1">The sequence shown here is derived from an EMBL/GenBank/DDBJ whole genome shotgun (WGS) entry which is preliminary data.</text>
</comment>
<reference evidence="1 2" key="1">
    <citation type="submission" date="2020-01" db="EMBL/GenBank/DDBJ databases">
        <title>Genomes of bacteria type strains.</title>
        <authorList>
            <person name="Chen J."/>
            <person name="Zhu S."/>
            <person name="Yang J."/>
        </authorList>
    </citation>
    <scope>NUCLEOTIDE SEQUENCE [LARGE SCALE GENOMIC DNA]</scope>
    <source>
        <strain evidence="1 2">LMG 24078</strain>
    </source>
</reference>
<evidence type="ECO:0000313" key="1">
    <source>
        <dbReference type="EMBL" id="NDW16960.1"/>
    </source>
</evidence>